<dbReference type="GO" id="GO:0005524">
    <property type="term" value="F:ATP binding"/>
    <property type="evidence" value="ECO:0007669"/>
    <property type="project" value="UniProtKB-UniRule"/>
</dbReference>
<protein>
    <recommendedName>
        <fullName evidence="4 13">Tetraacyldisaccharide 4'-kinase</fullName>
        <ecNumber evidence="3 13">2.7.1.130</ecNumber>
    </recommendedName>
    <alternativeName>
        <fullName evidence="12 13">Lipid A 4'-kinase</fullName>
    </alternativeName>
</protein>
<dbReference type="InterPro" id="IPR027417">
    <property type="entry name" value="P-loop_NTPase"/>
</dbReference>
<keyword evidence="10 13" id="KW-0067">ATP-binding</keyword>
<evidence type="ECO:0000256" key="5">
    <source>
        <dbReference type="ARBA" id="ARBA00022516"/>
    </source>
</evidence>
<evidence type="ECO:0000256" key="4">
    <source>
        <dbReference type="ARBA" id="ARBA00016436"/>
    </source>
</evidence>
<dbReference type="GO" id="GO:0009244">
    <property type="term" value="P:lipopolysaccharide core region biosynthetic process"/>
    <property type="evidence" value="ECO:0007669"/>
    <property type="project" value="TreeGrafter"/>
</dbReference>
<evidence type="ECO:0000313" key="14">
    <source>
        <dbReference type="EMBL" id="MDF1610766.1"/>
    </source>
</evidence>
<evidence type="ECO:0000256" key="10">
    <source>
        <dbReference type="ARBA" id="ARBA00022840"/>
    </source>
</evidence>
<dbReference type="Pfam" id="PF02606">
    <property type="entry name" value="LpxK"/>
    <property type="match status" value="1"/>
</dbReference>
<sequence>MLKFFRIILSPLVFLYAFIVKARNFLFDKNIFKSKKVNAKVISVGNITVGGSGKTPMVLLIGEMLKKLNKRVSVLSRGYGRQSSGYIYVSDGNEIFSSVEKSGDEIILVSNELRIPSAVCENRVKGAMNLIKDSNTDVIILDDAFQHRWIYRDLDIVLIDQRFLNKKDFIEQKLLPLGIMRESFSSLKRADAIVINRKFSEKNDIPNNLLKYFSGKNVFHGYYVAKGIYDVKSHKFFEVNEFVGQKSLVVCGIAKPFSFLNILENNGIDISNKLIYPDHANYTIAEIQEIRKSFYDTNSHSVLTTHKDAVKLTNFSKELDDIDIYYLKIELEIEEQKDFENLIIKTISKTNTIN</sequence>
<feature type="binding site" evidence="13">
    <location>
        <begin position="48"/>
        <end position="55"/>
    </location>
    <ligand>
        <name>ATP</name>
        <dbReference type="ChEBI" id="CHEBI:30616"/>
    </ligand>
</feature>
<comment type="pathway">
    <text evidence="2 13">Glycolipid biosynthesis; lipid IV(A) biosynthesis; lipid IV(A) from (3R)-3-hydroxytetradecanoyl-[acyl-carrier-protein] and UDP-N-acetyl-alpha-D-glucosamine: step 6/6.</text>
</comment>
<evidence type="ECO:0000256" key="11">
    <source>
        <dbReference type="ARBA" id="ARBA00023098"/>
    </source>
</evidence>
<evidence type="ECO:0000256" key="3">
    <source>
        <dbReference type="ARBA" id="ARBA00012071"/>
    </source>
</evidence>
<reference evidence="14" key="1">
    <citation type="submission" date="2023-03" db="EMBL/GenBank/DDBJ databases">
        <title>Stygiobacter electus gen. nov., sp. nov., facultatively anaerobic thermotolerant bacterium of the class Ignavibacteria from a well of Yessentuki mineral water deposit.</title>
        <authorList>
            <person name="Podosokorskaya O.A."/>
            <person name="Elcheninov A.G."/>
            <person name="Petrova N.F."/>
            <person name="Zavarzina D.G."/>
            <person name="Kublanov I.V."/>
            <person name="Merkel A.Y."/>
        </authorList>
    </citation>
    <scope>NUCLEOTIDE SEQUENCE</scope>
    <source>
        <strain evidence="14">09-Me</strain>
    </source>
</reference>
<keyword evidence="8 13" id="KW-0547">Nucleotide-binding</keyword>
<dbReference type="Proteomes" id="UP001221302">
    <property type="component" value="Unassembled WGS sequence"/>
</dbReference>
<evidence type="ECO:0000256" key="12">
    <source>
        <dbReference type="ARBA" id="ARBA00029757"/>
    </source>
</evidence>
<keyword evidence="9 13" id="KW-0418">Kinase</keyword>
<evidence type="ECO:0000256" key="1">
    <source>
        <dbReference type="ARBA" id="ARBA00002274"/>
    </source>
</evidence>
<keyword evidence="7 13" id="KW-0808">Transferase</keyword>
<dbReference type="HAMAP" id="MF_00409">
    <property type="entry name" value="LpxK"/>
    <property type="match status" value="1"/>
</dbReference>
<evidence type="ECO:0000256" key="2">
    <source>
        <dbReference type="ARBA" id="ARBA00004870"/>
    </source>
</evidence>
<dbReference type="GO" id="GO:0005886">
    <property type="term" value="C:plasma membrane"/>
    <property type="evidence" value="ECO:0007669"/>
    <property type="project" value="TreeGrafter"/>
</dbReference>
<keyword evidence="6 13" id="KW-0441">Lipid A biosynthesis</keyword>
<accession>A0AAE3NTW5</accession>
<comment type="similarity">
    <text evidence="13">Belongs to the LpxK family.</text>
</comment>
<gene>
    <name evidence="13 14" type="primary">lpxK</name>
    <name evidence="14" type="ORF">P0M35_01265</name>
</gene>
<dbReference type="SUPFAM" id="SSF52540">
    <property type="entry name" value="P-loop containing nucleoside triphosphate hydrolases"/>
    <property type="match status" value="1"/>
</dbReference>
<dbReference type="EC" id="2.7.1.130" evidence="3 13"/>
<keyword evidence="15" id="KW-1185">Reference proteome</keyword>
<dbReference type="EMBL" id="JARGDL010000001">
    <property type="protein sequence ID" value="MDF1610766.1"/>
    <property type="molecule type" value="Genomic_DNA"/>
</dbReference>
<evidence type="ECO:0000256" key="7">
    <source>
        <dbReference type="ARBA" id="ARBA00022679"/>
    </source>
</evidence>
<keyword evidence="5 13" id="KW-0444">Lipid biosynthesis</keyword>
<name>A0AAE3NTW5_9BACT</name>
<organism evidence="14 15">
    <name type="scientific">Stygiobacter electus</name>
    <dbReference type="NCBI Taxonomy" id="3032292"/>
    <lineage>
        <taxon>Bacteria</taxon>
        <taxon>Pseudomonadati</taxon>
        <taxon>Ignavibacteriota</taxon>
        <taxon>Ignavibacteria</taxon>
        <taxon>Ignavibacteriales</taxon>
        <taxon>Melioribacteraceae</taxon>
        <taxon>Stygiobacter</taxon>
    </lineage>
</organism>
<dbReference type="PANTHER" id="PTHR42724">
    <property type="entry name" value="TETRAACYLDISACCHARIDE 4'-KINASE"/>
    <property type="match status" value="1"/>
</dbReference>
<dbReference type="InterPro" id="IPR003758">
    <property type="entry name" value="LpxK"/>
</dbReference>
<evidence type="ECO:0000256" key="8">
    <source>
        <dbReference type="ARBA" id="ARBA00022741"/>
    </source>
</evidence>
<comment type="function">
    <text evidence="1 13">Transfers the gamma-phosphate of ATP to the 4'-position of a tetraacyldisaccharide 1-phosphate intermediate (termed DS-1-P) to form tetraacyldisaccharide 1,4'-bis-phosphate (lipid IVA).</text>
</comment>
<dbReference type="GO" id="GO:0009029">
    <property type="term" value="F:lipid-A 4'-kinase activity"/>
    <property type="evidence" value="ECO:0007669"/>
    <property type="project" value="UniProtKB-UniRule"/>
</dbReference>
<comment type="caution">
    <text evidence="14">The sequence shown here is derived from an EMBL/GenBank/DDBJ whole genome shotgun (WGS) entry which is preliminary data.</text>
</comment>
<keyword evidence="11 13" id="KW-0443">Lipid metabolism</keyword>
<dbReference type="NCBIfam" id="TIGR00682">
    <property type="entry name" value="lpxK"/>
    <property type="match status" value="1"/>
</dbReference>
<dbReference type="AlphaFoldDB" id="A0AAE3NTW5"/>
<proteinExistence type="inferred from homology"/>
<dbReference type="RefSeq" id="WP_321534531.1">
    <property type="nucleotide sequence ID" value="NZ_JARGDL010000001.1"/>
</dbReference>
<evidence type="ECO:0000256" key="6">
    <source>
        <dbReference type="ARBA" id="ARBA00022556"/>
    </source>
</evidence>
<evidence type="ECO:0000256" key="13">
    <source>
        <dbReference type="HAMAP-Rule" id="MF_00409"/>
    </source>
</evidence>
<evidence type="ECO:0000313" key="15">
    <source>
        <dbReference type="Proteomes" id="UP001221302"/>
    </source>
</evidence>
<dbReference type="GO" id="GO:0009245">
    <property type="term" value="P:lipid A biosynthetic process"/>
    <property type="evidence" value="ECO:0007669"/>
    <property type="project" value="UniProtKB-UniRule"/>
</dbReference>
<dbReference type="PANTHER" id="PTHR42724:SF1">
    <property type="entry name" value="TETRAACYLDISACCHARIDE 4'-KINASE, MITOCHONDRIAL-RELATED"/>
    <property type="match status" value="1"/>
</dbReference>
<comment type="catalytic activity">
    <reaction evidence="13">
        <text>a lipid A disaccharide + ATP = a lipid IVA + ADP + H(+)</text>
        <dbReference type="Rhea" id="RHEA:67840"/>
        <dbReference type="ChEBI" id="CHEBI:15378"/>
        <dbReference type="ChEBI" id="CHEBI:30616"/>
        <dbReference type="ChEBI" id="CHEBI:176343"/>
        <dbReference type="ChEBI" id="CHEBI:176425"/>
        <dbReference type="ChEBI" id="CHEBI:456216"/>
        <dbReference type="EC" id="2.7.1.130"/>
    </reaction>
</comment>
<evidence type="ECO:0000256" key="9">
    <source>
        <dbReference type="ARBA" id="ARBA00022777"/>
    </source>
</evidence>